<evidence type="ECO:0000313" key="5">
    <source>
        <dbReference type="Proteomes" id="UP000777935"/>
    </source>
</evidence>
<organism evidence="4 5">
    <name type="scientific">Parasulfitobacter algicola</name>
    <dbReference type="NCBI Taxonomy" id="2614809"/>
    <lineage>
        <taxon>Bacteria</taxon>
        <taxon>Pseudomonadati</taxon>
        <taxon>Pseudomonadota</taxon>
        <taxon>Alphaproteobacteria</taxon>
        <taxon>Rhodobacterales</taxon>
        <taxon>Roseobacteraceae</taxon>
        <taxon>Parasulfitobacter</taxon>
    </lineage>
</organism>
<dbReference type="InterPro" id="IPR029044">
    <property type="entry name" value="Nucleotide-diphossugar_trans"/>
</dbReference>
<reference evidence="4 5" key="1">
    <citation type="submission" date="2020-06" db="EMBL/GenBank/DDBJ databases">
        <title>Sulfitobacter algicola sp. nov., isolated from green algae.</title>
        <authorList>
            <person name="Wang C."/>
        </authorList>
    </citation>
    <scope>NUCLEOTIDE SEQUENCE [LARGE SCALE GENOMIC DNA]</scope>
    <source>
        <strain evidence="4 5">1151</strain>
    </source>
</reference>
<name>A0ABX2ITI2_9RHOB</name>
<evidence type="ECO:0000256" key="1">
    <source>
        <dbReference type="ARBA" id="ARBA00022679"/>
    </source>
</evidence>
<dbReference type="PANTHER" id="PTHR42866">
    <property type="entry name" value="3-DEOXY-MANNO-OCTULOSONATE CYTIDYLYLTRANSFERASE"/>
    <property type="match status" value="1"/>
</dbReference>
<protein>
    <submittedName>
        <fullName evidence="4">3-deoxy-manno-octulosonate cytidylyltransferase</fullName>
    </submittedName>
</protein>
<dbReference type="InterPro" id="IPR003329">
    <property type="entry name" value="Cytidylyl_trans"/>
</dbReference>
<dbReference type="PANTHER" id="PTHR42866:SF2">
    <property type="entry name" value="3-DEOXY-MANNO-OCTULOSONATE CYTIDYLYLTRANSFERASE, MITOCHONDRIAL"/>
    <property type="match status" value="1"/>
</dbReference>
<evidence type="ECO:0000313" key="4">
    <source>
        <dbReference type="EMBL" id="NSX53363.1"/>
    </source>
</evidence>
<keyword evidence="2 4" id="KW-0548">Nucleotidyltransferase</keyword>
<dbReference type="NCBIfam" id="NF003950">
    <property type="entry name" value="PRK05450.1-3"/>
    <property type="match status" value="1"/>
</dbReference>
<comment type="caution">
    <text evidence="4">The sequence shown here is derived from an EMBL/GenBank/DDBJ whole genome shotgun (WGS) entry which is preliminary data.</text>
</comment>
<gene>
    <name evidence="4" type="ORF">HRQ87_00955</name>
</gene>
<evidence type="ECO:0000256" key="2">
    <source>
        <dbReference type="ARBA" id="ARBA00022695"/>
    </source>
</evidence>
<evidence type="ECO:0000256" key="3">
    <source>
        <dbReference type="ARBA" id="ARBA00022985"/>
    </source>
</evidence>
<accession>A0ABX2ITI2</accession>
<dbReference type="Proteomes" id="UP000777935">
    <property type="component" value="Unassembled WGS sequence"/>
</dbReference>
<sequence>MSVLVVIPARYASTRYPGKPLVTLTGATGVAQSLIERTWQAAQAVDGVDRVVVATDDDRIRDAALGFGAEVMMTSSDCMNGTERCAEAYNIAEATYDIVVNLQGDAPLTPHWFIEDLITGLRANPTAEVATPVLRCNGAALNGLLADRKAGRVGGTTAVFDTDRHALYFSKEVIPFDPGQYTETEDTPVFHHVGVYAYRPSALAAYPRWPVGSLERLEGLEQLRFLEQGRSVLCVEVNAKGREFWELNNPEDVPKLEDMLKRMGAE</sequence>
<keyword evidence="1" id="KW-0808">Transferase</keyword>
<proteinExistence type="predicted"/>
<dbReference type="Pfam" id="PF02348">
    <property type="entry name" value="CTP_transf_3"/>
    <property type="match status" value="1"/>
</dbReference>
<keyword evidence="5" id="KW-1185">Reference proteome</keyword>
<dbReference type="NCBIfam" id="NF003952">
    <property type="entry name" value="PRK05450.1-5"/>
    <property type="match status" value="1"/>
</dbReference>
<dbReference type="GO" id="GO:0016779">
    <property type="term" value="F:nucleotidyltransferase activity"/>
    <property type="evidence" value="ECO:0007669"/>
    <property type="project" value="UniProtKB-KW"/>
</dbReference>
<keyword evidence="3" id="KW-0448">Lipopolysaccharide biosynthesis</keyword>
<dbReference type="CDD" id="cd02517">
    <property type="entry name" value="CMP-KDO-Synthetase"/>
    <property type="match status" value="1"/>
</dbReference>
<dbReference type="EMBL" id="JABUFE010000001">
    <property type="protein sequence ID" value="NSX53363.1"/>
    <property type="molecule type" value="Genomic_DNA"/>
</dbReference>
<dbReference type="InterPro" id="IPR004528">
    <property type="entry name" value="KdsB"/>
</dbReference>
<dbReference type="Gene3D" id="3.90.550.10">
    <property type="entry name" value="Spore Coat Polysaccharide Biosynthesis Protein SpsA, Chain A"/>
    <property type="match status" value="1"/>
</dbReference>
<dbReference type="SUPFAM" id="SSF53448">
    <property type="entry name" value="Nucleotide-diphospho-sugar transferases"/>
    <property type="match status" value="1"/>
</dbReference>
<dbReference type="RefSeq" id="WP_174134482.1">
    <property type="nucleotide sequence ID" value="NZ_JABUFE010000001.1"/>
</dbReference>